<dbReference type="GO" id="GO:0016706">
    <property type="term" value="F:2-oxoglutarate-dependent dioxygenase activity"/>
    <property type="evidence" value="ECO:0007669"/>
    <property type="project" value="UniProtKB-ARBA"/>
</dbReference>
<dbReference type="Gene3D" id="2.60.120.620">
    <property type="entry name" value="q2cbj1_9rhob like domain"/>
    <property type="match status" value="1"/>
</dbReference>
<dbReference type="Proteomes" id="UP000321223">
    <property type="component" value="Unassembled WGS sequence"/>
</dbReference>
<evidence type="ECO:0000313" key="2">
    <source>
        <dbReference type="Proteomes" id="UP000321223"/>
    </source>
</evidence>
<protein>
    <recommendedName>
        <fullName evidence="3">Phytanoyl-CoA dioxygenase</fullName>
    </recommendedName>
</protein>
<evidence type="ECO:0008006" key="3">
    <source>
        <dbReference type="Google" id="ProtNLM"/>
    </source>
</evidence>
<dbReference type="EMBL" id="BHVU01000132">
    <property type="protein sequence ID" value="GCA93738.1"/>
    <property type="molecule type" value="Genomic_DNA"/>
</dbReference>
<dbReference type="InterPro" id="IPR008775">
    <property type="entry name" value="Phytyl_CoA_dOase-like"/>
</dbReference>
<sequence length="199" mass="23040">MLPSHLILTLIEGSETCQALSEISEYPNYDLYQTMMFDHTTTRPHQDWIYLDSRPNGRLIAAWMALEDTFEDGIRFFVYPGTQNFQPTATYSLSSNHTTFDPFLKEIDDLIASSKYEIYAPPLKKGDIFFWGSRIIHGSISGTNPSRRRKSIAAHFVPEGLEFGNLERNIEVNFKNYKTLKYAYYNLDETFKNLNPLNV</sequence>
<gene>
    <name evidence="1" type="ORF">MAE30S32_23900</name>
</gene>
<proteinExistence type="predicted"/>
<dbReference type="SUPFAM" id="SSF51197">
    <property type="entry name" value="Clavaminate synthase-like"/>
    <property type="match status" value="1"/>
</dbReference>
<comment type="caution">
    <text evidence="1">The sequence shown here is derived from an EMBL/GenBank/DDBJ whole genome shotgun (WGS) entry which is preliminary data.</text>
</comment>
<organism evidence="1 2">
    <name type="scientific">Microcystis aeruginosa 11-30S32</name>
    <dbReference type="NCBI Taxonomy" id="2358142"/>
    <lineage>
        <taxon>Bacteria</taxon>
        <taxon>Bacillati</taxon>
        <taxon>Cyanobacteriota</taxon>
        <taxon>Cyanophyceae</taxon>
        <taxon>Oscillatoriophycideae</taxon>
        <taxon>Chroococcales</taxon>
        <taxon>Microcystaceae</taxon>
        <taxon>Microcystis</taxon>
    </lineage>
</organism>
<reference evidence="1 2" key="1">
    <citation type="journal article" date="2019" name="Appl. Environ. Microbiol.">
        <title>Co-occurrence of broad and narrow host-range viruses infecting the toxic bloom-forming cyanobacterium Microcystis aeruginosa.</title>
        <authorList>
            <person name="Morimoto D."/>
            <person name="Tominaga K."/>
            <person name="Nishimura Y."/>
            <person name="Yoshida N."/>
            <person name="Kimura S."/>
            <person name="Sako Y."/>
            <person name="Yoshida T."/>
        </authorList>
    </citation>
    <scope>NUCLEOTIDE SEQUENCE [LARGE SCALE GENOMIC DNA]</scope>
    <source>
        <strain evidence="1 2">11-30S32</strain>
    </source>
</reference>
<dbReference type="Pfam" id="PF05721">
    <property type="entry name" value="PhyH"/>
    <property type="match status" value="1"/>
</dbReference>
<dbReference type="AlphaFoldDB" id="A0A510PIT7"/>
<evidence type="ECO:0000313" key="1">
    <source>
        <dbReference type="EMBL" id="GCA93738.1"/>
    </source>
</evidence>
<accession>A0A510PIT7</accession>
<name>A0A510PIT7_MICAE</name>